<name>A0ABQ1XME3_9SPHI</name>
<keyword evidence="1" id="KW-1133">Transmembrane helix</keyword>
<sequence>MSFHDIALPGIFFVTKNAMKRNDVISALLGMLIMAITYWLLFYKFSTPKEHKEVRISSSAPPLKNLE</sequence>
<gene>
    <name evidence="2" type="ORF">GCM10007422_09840</name>
</gene>
<comment type="caution">
    <text evidence="2">The sequence shown here is derived from an EMBL/GenBank/DDBJ whole genome shotgun (WGS) entry which is preliminary data.</text>
</comment>
<keyword evidence="1" id="KW-0812">Transmembrane</keyword>
<keyword evidence="1" id="KW-0472">Membrane</keyword>
<evidence type="ECO:0000313" key="3">
    <source>
        <dbReference type="Proteomes" id="UP000642938"/>
    </source>
</evidence>
<organism evidence="2 3">
    <name type="scientific">Pedobacter zeae</name>
    <dbReference type="NCBI Taxonomy" id="1737356"/>
    <lineage>
        <taxon>Bacteria</taxon>
        <taxon>Pseudomonadati</taxon>
        <taxon>Bacteroidota</taxon>
        <taxon>Sphingobacteriia</taxon>
        <taxon>Sphingobacteriales</taxon>
        <taxon>Sphingobacteriaceae</taxon>
        <taxon>Pedobacter</taxon>
    </lineage>
</organism>
<feature type="transmembrane region" description="Helical" evidence="1">
    <location>
        <begin position="24"/>
        <end position="43"/>
    </location>
</feature>
<dbReference type="EMBL" id="BMHZ01000001">
    <property type="protein sequence ID" value="GGG97853.1"/>
    <property type="molecule type" value="Genomic_DNA"/>
</dbReference>
<dbReference type="Proteomes" id="UP000642938">
    <property type="component" value="Unassembled WGS sequence"/>
</dbReference>
<reference evidence="3" key="1">
    <citation type="journal article" date="2019" name="Int. J. Syst. Evol. Microbiol.">
        <title>The Global Catalogue of Microorganisms (GCM) 10K type strain sequencing project: providing services to taxonomists for standard genome sequencing and annotation.</title>
        <authorList>
            <consortium name="The Broad Institute Genomics Platform"/>
            <consortium name="The Broad Institute Genome Sequencing Center for Infectious Disease"/>
            <person name="Wu L."/>
            <person name="Ma J."/>
        </authorList>
    </citation>
    <scope>NUCLEOTIDE SEQUENCE [LARGE SCALE GENOMIC DNA]</scope>
    <source>
        <strain evidence="3">CGMCC 1.15287</strain>
    </source>
</reference>
<accession>A0ABQ1XME3</accession>
<proteinExistence type="predicted"/>
<protein>
    <submittedName>
        <fullName evidence="2">Uncharacterized protein</fullName>
    </submittedName>
</protein>
<evidence type="ECO:0000256" key="1">
    <source>
        <dbReference type="SAM" id="Phobius"/>
    </source>
</evidence>
<keyword evidence="3" id="KW-1185">Reference proteome</keyword>
<evidence type="ECO:0000313" key="2">
    <source>
        <dbReference type="EMBL" id="GGG97853.1"/>
    </source>
</evidence>